<dbReference type="FunFam" id="3.30.413.10:FF:000004">
    <property type="entry name" value="Sulfite reductase [NADPH] hemoprotein beta-component"/>
    <property type="match status" value="1"/>
</dbReference>
<evidence type="ECO:0000256" key="16">
    <source>
        <dbReference type="ARBA" id="ARBA00023192"/>
    </source>
</evidence>
<evidence type="ECO:0000256" key="4">
    <source>
        <dbReference type="ARBA" id="ARBA00004774"/>
    </source>
</evidence>
<dbReference type="GO" id="GO:0050661">
    <property type="term" value="F:NADP binding"/>
    <property type="evidence" value="ECO:0007669"/>
    <property type="project" value="InterPro"/>
</dbReference>
<evidence type="ECO:0000256" key="13">
    <source>
        <dbReference type="ARBA" id="ARBA00023002"/>
    </source>
</evidence>
<dbReference type="PROSITE" id="PS00365">
    <property type="entry name" value="NIR_SIR"/>
    <property type="match status" value="1"/>
</dbReference>
<dbReference type="Gene3D" id="3.90.480.20">
    <property type="match status" value="1"/>
</dbReference>
<feature type="domain" description="Flavodoxin-like" evidence="22">
    <location>
        <begin position="794"/>
        <end position="943"/>
    </location>
</feature>
<comment type="pathway">
    <text evidence="4">Sulfur metabolism; hydrogen sulfide biosynthesis; hydrogen sulfide from sulfite (NADPH route): step 1/1.</text>
</comment>
<dbReference type="Gene3D" id="3.40.50.360">
    <property type="match status" value="1"/>
</dbReference>
<keyword evidence="9" id="KW-0028">Amino-acid biosynthesis</keyword>
<dbReference type="GO" id="GO:0005737">
    <property type="term" value="C:cytoplasm"/>
    <property type="evidence" value="ECO:0007669"/>
    <property type="project" value="UniProtKB-SubCell"/>
</dbReference>
<dbReference type="EMBL" id="ML986603">
    <property type="protein sequence ID" value="KAF2265851.1"/>
    <property type="molecule type" value="Genomic_DNA"/>
</dbReference>
<keyword evidence="16" id="KW-0198">Cysteine biosynthesis</keyword>
<evidence type="ECO:0000313" key="23">
    <source>
        <dbReference type="EMBL" id="KAF2265851.1"/>
    </source>
</evidence>
<dbReference type="PRINTS" id="PR00369">
    <property type="entry name" value="FLAVODOXIN"/>
</dbReference>
<comment type="cofactor">
    <cofactor evidence="2">
        <name>[4Fe-4S] cluster</name>
        <dbReference type="ChEBI" id="CHEBI:49883"/>
    </cofactor>
</comment>
<comment type="subcellular location">
    <subcellularLocation>
        <location evidence="3">Cytoplasm</location>
    </subcellularLocation>
</comment>
<evidence type="ECO:0000256" key="14">
    <source>
        <dbReference type="ARBA" id="ARBA00023004"/>
    </source>
</evidence>
<protein>
    <recommendedName>
        <fullName evidence="20">Sulfite reductase [NADPH] subunit beta</fullName>
        <ecNumber evidence="6">1.8.1.2</ecNumber>
    </recommendedName>
</protein>
<dbReference type="EC" id="1.8.1.2" evidence="6"/>
<dbReference type="InterPro" id="IPR029039">
    <property type="entry name" value="Flavoprotein-like_sf"/>
</dbReference>
<dbReference type="GO" id="GO:0050311">
    <property type="term" value="F:sulfite reductase (ferredoxin) activity"/>
    <property type="evidence" value="ECO:0007669"/>
    <property type="project" value="TreeGrafter"/>
</dbReference>
<dbReference type="FunFam" id="3.90.480.20:FF:000012">
    <property type="entry name" value="Sulfite reductase beta subunit"/>
    <property type="match status" value="1"/>
</dbReference>
<dbReference type="InterPro" id="IPR006066">
    <property type="entry name" value="NO2/SO3_Rdtase_FeS/sirohaem_BS"/>
</dbReference>
<dbReference type="SUPFAM" id="SSF52218">
    <property type="entry name" value="Flavoproteins"/>
    <property type="match status" value="1"/>
</dbReference>
<dbReference type="FunFam" id="3.30.413.10:FF:000003">
    <property type="entry name" value="Sulfite reductase [NADPH] hemoprotein beta-component"/>
    <property type="match status" value="1"/>
</dbReference>
<dbReference type="InterPro" id="IPR005117">
    <property type="entry name" value="NiRdtase/SiRdtase_haem-b_fer"/>
</dbReference>
<comment type="caution">
    <text evidence="23">The sequence shown here is derived from an EMBL/GenBank/DDBJ whole genome shotgun (WGS) entry which is preliminary data.</text>
</comment>
<evidence type="ECO:0000256" key="11">
    <source>
        <dbReference type="ARBA" id="ARBA00022723"/>
    </source>
</evidence>
<sequence length="1534" mass="169650">MGSVSTAGEAVSRIAYLSSDVIISVQPSLALDSEFSGFLRALRKNKAPSLVAQDQPEIVSVRQNADPLLSVFQPARAGKLTSVTTTSSILVKSVPHLYKLAQYPVVIHVSVQPTGFPDFSEITSIRQCGFTFLQSETLQQSQDIALTAHALAVKSGKGVIHFFDSGAIAMNKEILREDLELARSVLDLDAVASIQGTKTEAVTLYTDDGRTATLSVARSQAVAANGAPTEPVPTSSLENGRTLPLSERTSARASSSGSSRRESSTASGQSASSATTVESLASKPVSSDDIYRFATQIWANIREATGRSYDAFEYTGPQKAEAALFLFGADAAVFANEVDTADDSEAYTKTGIITARLYRPWLGASLAPQLPQSIKRIAVLEQVRRKTTKWGPLLMDLLMSLKSSGGNSPLIVGYQLGFINEKTVKQALRGVFQNLLSESPVQNLQIGNLEGPKSDELIAKLEQPTLENAYMKILNQIFGERLYLANQLASKNAGISNEISSSPEYGFGSLIARKEHRQRFIEEVRTASKRNAFITNSPLQWLSKWVLDAENGDKANALAPEVISRLSTDGSPAASQLLVSKGLFFKESSWLIGSDAWAYDLGNSGVHHVLASGENINMLIIDSQPYSERAAADAARRKKDIGLYAMNFGNAYVASVAVYSSYTQVLEAMIEADKFNGPSVVLAYLPYERENDTPLTVLQETKKAVDLGYWPLYRWDPHGDEKGEPNFQLDSERIKKELEEFLARDNYMSQIMKRHPKFSSNLSGSYGTEVRQLQKRKAKDAYSKLLEGLAGDPMTVLFASDNGNAENLAKRLANRGKARGLKTMCMAMDDYPLEDFANEQNVVLITSTAGQGEFPQNGRTFWEAVRDSTDLDLATVSFAVFALGDSHYWPRKEDKIYYNKPGKDLHARLLTLGGKAMTECGLGDDQDPDGFQTGYAEWEPKLWQALGVDKIEGLPEEPPPLTNEDIKIASNYLRGTIEEGLNDTSTGAISAADQQLTKFHGTYMQDDRDLRDERKAQGLEPAYSFMIRCRLPGGVATPKQWLQMDEISTKLGNETMKLTTRQTFQFHGVVKGKLKPAMQAINKALMTTIAACGDVNRNVMCSSLPQRSQYHKEVHAVSKKISDHLLPSTTAYHEIWLEDDETKEKRKIAGEAVQDHEPLYGPTYLPRKFKITIAIPPYNDTDVYAHDIGLIAIKGENGHLEGFNILAGGGMGVTHNNKKTYPRTGSMFGYVPTDQAHIVCEKIMLVQRDNGDRKNRKHARLKYTIDDMGVDVFRGKVEELWGQKFADPKPFKFESNIDTFGWQKDENGFNHFTFFIENGRIEDTADFPMKTGLIEVAKIHKGEFRLTGNQHLILSNVADEDLPAIKELMKKYKLDNTNFSGLRLSSSACVAFPTCGLAMAESERYLPELITKLEGTIEEAGLRQDSIVMRMTGCPNGCARPWLAEVAFVGKAYGAYNMYLGGGYHGNRLNKLYRSSIKEDEILDILKPMIKRYAVERNEGERFGDFVIRAGYIKETTHGTNFHENTAEVESDEE</sequence>
<comment type="catalytic activity">
    <reaction evidence="17">
        <text>hydrogen sulfide + 3 NADP(+) + 3 H2O = sulfite + 3 NADPH + 4 H(+)</text>
        <dbReference type="Rhea" id="RHEA:13801"/>
        <dbReference type="ChEBI" id="CHEBI:15377"/>
        <dbReference type="ChEBI" id="CHEBI:15378"/>
        <dbReference type="ChEBI" id="CHEBI:17359"/>
        <dbReference type="ChEBI" id="CHEBI:29919"/>
        <dbReference type="ChEBI" id="CHEBI:57783"/>
        <dbReference type="ChEBI" id="CHEBI:58349"/>
        <dbReference type="EC" id="1.8.1.2"/>
    </reaction>
</comment>
<dbReference type="FunFam" id="3.40.50.970:FF:000051">
    <property type="entry name" value="Sulfite reductase beta subunit"/>
    <property type="match status" value="1"/>
</dbReference>
<keyword evidence="8" id="KW-0963">Cytoplasm</keyword>
<dbReference type="InterPro" id="IPR029061">
    <property type="entry name" value="THDP-binding"/>
</dbReference>
<evidence type="ECO:0000256" key="10">
    <source>
        <dbReference type="ARBA" id="ARBA00022617"/>
    </source>
</evidence>
<dbReference type="InterPro" id="IPR036136">
    <property type="entry name" value="Nit/Sulf_reduc_fer-like_dom_sf"/>
</dbReference>
<dbReference type="SUPFAM" id="SSF55124">
    <property type="entry name" value="Nitrite/Sulfite reductase N-terminal domain-like"/>
    <property type="match status" value="2"/>
</dbReference>
<dbReference type="SUPFAM" id="SSF56014">
    <property type="entry name" value="Nitrite and sulphite reductase 4Fe-4S domain-like"/>
    <property type="match status" value="2"/>
</dbReference>
<accession>A0A9P4KCU1</accession>
<dbReference type="PROSITE" id="PS50902">
    <property type="entry name" value="FLAVODOXIN_LIKE"/>
    <property type="match status" value="1"/>
</dbReference>
<dbReference type="InterPro" id="IPR001094">
    <property type="entry name" value="Flavdoxin-like"/>
</dbReference>
<keyword evidence="12" id="KW-0521">NADP</keyword>
<dbReference type="GO" id="GO:0019344">
    <property type="term" value="P:cysteine biosynthetic process"/>
    <property type="evidence" value="ECO:0007669"/>
    <property type="project" value="UniProtKB-KW"/>
</dbReference>
<evidence type="ECO:0000256" key="3">
    <source>
        <dbReference type="ARBA" id="ARBA00004496"/>
    </source>
</evidence>
<dbReference type="GO" id="GO:0004783">
    <property type="term" value="F:sulfite reductase (NADPH) activity"/>
    <property type="evidence" value="ECO:0007669"/>
    <property type="project" value="UniProtKB-EC"/>
</dbReference>
<dbReference type="InterPro" id="IPR006067">
    <property type="entry name" value="NO2/SO3_Rdtase_4Fe4S_dom"/>
</dbReference>
<evidence type="ECO:0000256" key="19">
    <source>
        <dbReference type="ARBA" id="ARBA00063391"/>
    </source>
</evidence>
<comment type="subunit">
    <text evidence="19">Alpha(2)-beta(2). The alpha component is a flavoprotein, the beta component is a hemoprotein.</text>
</comment>
<dbReference type="Gene3D" id="3.30.413.10">
    <property type="entry name" value="Sulfite Reductase Hemoprotein, domain 1"/>
    <property type="match status" value="2"/>
</dbReference>
<dbReference type="GO" id="GO:0000103">
    <property type="term" value="P:sulfate assimilation"/>
    <property type="evidence" value="ECO:0007669"/>
    <property type="project" value="TreeGrafter"/>
</dbReference>
<feature type="compositionally biased region" description="Low complexity" evidence="21">
    <location>
        <begin position="246"/>
        <end position="276"/>
    </location>
</feature>
<dbReference type="GO" id="GO:0020037">
    <property type="term" value="F:heme binding"/>
    <property type="evidence" value="ECO:0007669"/>
    <property type="project" value="InterPro"/>
</dbReference>
<evidence type="ECO:0000256" key="8">
    <source>
        <dbReference type="ARBA" id="ARBA00022490"/>
    </source>
</evidence>
<evidence type="ECO:0000256" key="2">
    <source>
        <dbReference type="ARBA" id="ARBA00001966"/>
    </source>
</evidence>
<dbReference type="PANTHER" id="PTHR11493">
    <property type="entry name" value="SULFITE REDUCTASE [NADPH] SUBUNIT BETA-RELATED"/>
    <property type="match status" value="1"/>
</dbReference>
<dbReference type="Proteomes" id="UP000800093">
    <property type="component" value="Unassembled WGS sequence"/>
</dbReference>
<dbReference type="HAMAP" id="MF_01540">
    <property type="entry name" value="CysI"/>
    <property type="match status" value="1"/>
</dbReference>
<gene>
    <name evidence="23" type="ORF">CC78DRAFT_615692</name>
</gene>
<evidence type="ECO:0000256" key="21">
    <source>
        <dbReference type="SAM" id="MobiDB-lite"/>
    </source>
</evidence>
<dbReference type="Pfam" id="PF01855">
    <property type="entry name" value="POR_N"/>
    <property type="match status" value="1"/>
</dbReference>
<dbReference type="GO" id="GO:0010181">
    <property type="term" value="F:FMN binding"/>
    <property type="evidence" value="ECO:0007669"/>
    <property type="project" value="InterPro"/>
</dbReference>
<keyword evidence="7" id="KW-0004">4Fe-4S</keyword>
<evidence type="ECO:0000256" key="5">
    <source>
        <dbReference type="ARBA" id="ARBA00010429"/>
    </source>
</evidence>
<dbReference type="Pfam" id="PF00258">
    <property type="entry name" value="Flavodoxin_1"/>
    <property type="match status" value="1"/>
</dbReference>
<dbReference type="PRINTS" id="PR00397">
    <property type="entry name" value="SIROHAEM"/>
</dbReference>
<evidence type="ECO:0000259" key="22">
    <source>
        <dbReference type="PROSITE" id="PS50902"/>
    </source>
</evidence>
<dbReference type="Pfam" id="PF01077">
    <property type="entry name" value="NIR_SIR"/>
    <property type="match status" value="1"/>
</dbReference>
<evidence type="ECO:0000256" key="6">
    <source>
        <dbReference type="ARBA" id="ARBA00012604"/>
    </source>
</evidence>
<keyword evidence="13" id="KW-0560">Oxidoreductase</keyword>
<dbReference type="Gene3D" id="3.40.50.970">
    <property type="match status" value="2"/>
</dbReference>
<dbReference type="Gene3D" id="3.90.480.10">
    <property type="entry name" value="Sulfite Reductase Hemoprotein,Domain 2"/>
    <property type="match status" value="1"/>
</dbReference>
<evidence type="ECO:0000256" key="12">
    <source>
        <dbReference type="ARBA" id="ARBA00022857"/>
    </source>
</evidence>
<dbReference type="InterPro" id="IPR002880">
    <property type="entry name" value="Pyrv_Fd/Flavodoxin_OxRdtase_N"/>
</dbReference>
<dbReference type="PANTHER" id="PTHR11493:SF47">
    <property type="entry name" value="SULFITE REDUCTASE [NADPH] SUBUNIT BETA"/>
    <property type="match status" value="1"/>
</dbReference>
<proteinExistence type="inferred from homology"/>
<dbReference type="InterPro" id="IPR009014">
    <property type="entry name" value="Transketo_C/PFOR_II"/>
</dbReference>
<feature type="region of interest" description="Disordered" evidence="21">
    <location>
        <begin position="222"/>
        <end position="279"/>
    </location>
</feature>
<evidence type="ECO:0000256" key="17">
    <source>
        <dbReference type="ARBA" id="ARBA00052219"/>
    </source>
</evidence>
<dbReference type="Gene3D" id="3.40.50.920">
    <property type="match status" value="1"/>
</dbReference>
<evidence type="ECO:0000256" key="18">
    <source>
        <dbReference type="ARBA" id="ARBA00057613"/>
    </source>
</evidence>
<dbReference type="GO" id="GO:0046872">
    <property type="term" value="F:metal ion binding"/>
    <property type="evidence" value="ECO:0007669"/>
    <property type="project" value="UniProtKB-KW"/>
</dbReference>
<dbReference type="InterPro" id="IPR008254">
    <property type="entry name" value="Flavodoxin/NO_synth"/>
</dbReference>
<keyword evidence="14" id="KW-0408">Iron</keyword>
<dbReference type="SUPFAM" id="SSF52922">
    <property type="entry name" value="TK C-terminal domain-like"/>
    <property type="match status" value="1"/>
</dbReference>
<evidence type="ECO:0000256" key="9">
    <source>
        <dbReference type="ARBA" id="ARBA00022605"/>
    </source>
</evidence>
<comment type="function">
    <text evidence="18">Catalyzes the reduction of sulfite to sulfide, one of several activities required for the biosynthesis of L-cysteine from sulfate.</text>
</comment>
<evidence type="ECO:0000256" key="7">
    <source>
        <dbReference type="ARBA" id="ARBA00022485"/>
    </source>
</evidence>
<keyword evidence="24" id="KW-1185">Reference proteome</keyword>
<dbReference type="InterPro" id="IPR011786">
    <property type="entry name" value="CysI"/>
</dbReference>
<evidence type="ECO:0000313" key="24">
    <source>
        <dbReference type="Proteomes" id="UP000800093"/>
    </source>
</evidence>
<dbReference type="SUPFAM" id="SSF52518">
    <property type="entry name" value="Thiamin diphosphate-binding fold (THDP-binding)"/>
    <property type="match status" value="2"/>
</dbReference>
<dbReference type="InterPro" id="IPR045169">
    <property type="entry name" value="NO2/SO3_Rdtase_4Fe4S_prot"/>
</dbReference>
<dbReference type="GO" id="GO:0009337">
    <property type="term" value="C:sulfite reductase complex (NADPH)"/>
    <property type="evidence" value="ECO:0007669"/>
    <property type="project" value="InterPro"/>
</dbReference>
<comment type="similarity">
    <text evidence="5">Belongs to the nitrite and sulfite reductase 4Fe-4S domain family.</text>
</comment>
<dbReference type="NCBIfam" id="NF010029">
    <property type="entry name" value="PRK13504.1"/>
    <property type="match status" value="1"/>
</dbReference>
<evidence type="ECO:0000256" key="15">
    <source>
        <dbReference type="ARBA" id="ARBA00023014"/>
    </source>
</evidence>
<name>A0A9P4KCU1_9PLEO</name>
<dbReference type="FunFam" id="3.40.50.360:FF:000016">
    <property type="entry name" value="Sulfite reductase subunit beta"/>
    <property type="match status" value="1"/>
</dbReference>
<dbReference type="OrthoDB" id="1688044at2759"/>
<dbReference type="CDD" id="cd07034">
    <property type="entry name" value="TPP_PYR_PFOR_IOR-alpha_like"/>
    <property type="match status" value="1"/>
</dbReference>
<comment type="cofactor">
    <cofactor evidence="1">
        <name>siroheme</name>
        <dbReference type="ChEBI" id="CHEBI:60052"/>
    </cofactor>
</comment>
<keyword evidence="10" id="KW-0349">Heme</keyword>
<keyword evidence="11" id="KW-0479">Metal-binding</keyword>
<organism evidence="23 24">
    <name type="scientific">Lojkania enalia</name>
    <dbReference type="NCBI Taxonomy" id="147567"/>
    <lineage>
        <taxon>Eukaryota</taxon>
        <taxon>Fungi</taxon>
        <taxon>Dikarya</taxon>
        <taxon>Ascomycota</taxon>
        <taxon>Pezizomycotina</taxon>
        <taxon>Dothideomycetes</taxon>
        <taxon>Pleosporomycetidae</taxon>
        <taxon>Pleosporales</taxon>
        <taxon>Pleosporales incertae sedis</taxon>
        <taxon>Lojkania</taxon>
    </lineage>
</organism>
<dbReference type="GO" id="GO:0051539">
    <property type="term" value="F:4 iron, 4 sulfur cluster binding"/>
    <property type="evidence" value="ECO:0007669"/>
    <property type="project" value="UniProtKB-KW"/>
</dbReference>
<evidence type="ECO:0000256" key="1">
    <source>
        <dbReference type="ARBA" id="ARBA00001929"/>
    </source>
</evidence>
<evidence type="ECO:0000256" key="20">
    <source>
        <dbReference type="ARBA" id="ARBA00067595"/>
    </source>
</evidence>
<keyword evidence="15" id="KW-0411">Iron-sulfur</keyword>
<reference evidence="24" key="1">
    <citation type="journal article" date="2020" name="Stud. Mycol.">
        <title>101 Dothideomycetes genomes: A test case for predicting lifestyles and emergence of pathogens.</title>
        <authorList>
            <person name="Haridas S."/>
            <person name="Albert R."/>
            <person name="Binder M."/>
            <person name="Bloem J."/>
            <person name="LaButti K."/>
            <person name="Salamov A."/>
            <person name="Andreopoulos B."/>
            <person name="Baker S."/>
            <person name="Barry K."/>
            <person name="Bills G."/>
            <person name="Bluhm B."/>
            <person name="Cannon C."/>
            <person name="Castanera R."/>
            <person name="Culley D."/>
            <person name="Daum C."/>
            <person name="Ezra D."/>
            <person name="Gonzalez J."/>
            <person name="Henrissat B."/>
            <person name="Kuo A."/>
            <person name="Liang C."/>
            <person name="Lipzen A."/>
            <person name="Lutzoni F."/>
            <person name="Magnuson J."/>
            <person name="Mondo S."/>
            <person name="Nolan M."/>
            <person name="Ohm R."/>
            <person name="Pangilinan J."/>
            <person name="Park H.-J."/>
            <person name="Ramirez L."/>
            <person name="Alfaro M."/>
            <person name="Sun H."/>
            <person name="Tritt A."/>
            <person name="Yoshinaga Y."/>
            <person name="Zwiers L.-H."/>
            <person name="Turgeon B."/>
            <person name="Goodwin S."/>
            <person name="Spatafora J."/>
            <person name="Crous P."/>
            <person name="Grigoriev I."/>
        </authorList>
    </citation>
    <scope>NUCLEOTIDE SEQUENCE [LARGE SCALE GENOMIC DNA]</scope>
    <source>
        <strain evidence="24">CBS 304.66</strain>
    </source>
</reference>
<dbReference type="Pfam" id="PF03460">
    <property type="entry name" value="NIR_SIR_ferr"/>
    <property type="match status" value="2"/>
</dbReference>
<dbReference type="FunFam" id="3.40.50.920:FF:000007">
    <property type="entry name" value="Pyruvate:ferredoxin (Flavodoxin) oxidoreductase"/>
    <property type="match status" value="1"/>
</dbReference>
<dbReference type="FunFam" id="3.40.50.970:FF:000085">
    <property type="entry name" value="Sulfite reductase [NADPH] subunit beta"/>
    <property type="match status" value="1"/>
</dbReference>
<dbReference type="InterPro" id="IPR045854">
    <property type="entry name" value="NO2/SO3_Rdtase_4Fe4S_sf"/>
</dbReference>